<comment type="similarity">
    <text evidence="2">In the N-terminal section; belongs to the acetate CoA ligase alpha subunit family.</text>
</comment>
<dbReference type="GO" id="GO:0043758">
    <property type="term" value="F:acetate-CoA ligase (ADP-forming) activity"/>
    <property type="evidence" value="ECO:0007669"/>
    <property type="project" value="InterPro"/>
</dbReference>
<dbReference type="SUPFAM" id="SSF56059">
    <property type="entry name" value="Glutathione synthetase ATP-binding domain-like"/>
    <property type="match status" value="1"/>
</dbReference>
<accession>A0A1I3CWK2</accession>
<dbReference type="InterPro" id="IPR013815">
    <property type="entry name" value="ATP_grasp_subdomain_1"/>
</dbReference>
<dbReference type="RefSeq" id="WP_092858156.1">
    <property type="nucleotide sequence ID" value="NZ_FOQH01000002.1"/>
</dbReference>
<dbReference type="Gene3D" id="3.30.1490.20">
    <property type="entry name" value="ATP-grasp fold, A domain"/>
    <property type="match status" value="1"/>
</dbReference>
<feature type="domain" description="ATP-grasp" evidence="4">
    <location>
        <begin position="504"/>
        <end position="540"/>
    </location>
</feature>
<dbReference type="InterPro" id="IPR003781">
    <property type="entry name" value="CoA-bd"/>
</dbReference>
<dbReference type="InterPro" id="IPR036291">
    <property type="entry name" value="NAD(P)-bd_dom_sf"/>
</dbReference>
<dbReference type="Gene3D" id="3.40.50.720">
    <property type="entry name" value="NAD(P)-binding Rossmann-like Domain"/>
    <property type="match status" value="1"/>
</dbReference>
<proteinExistence type="inferred from homology"/>
<keyword evidence="3" id="KW-0067">ATP-binding</keyword>
<dbReference type="SMART" id="SM00881">
    <property type="entry name" value="CoA_binding"/>
    <property type="match status" value="1"/>
</dbReference>
<protein>
    <submittedName>
        <fullName evidence="5">Acetyl-CoA synthetase</fullName>
    </submittedName>
</protein>
<dbReference type="InterPro" id="IPR011761">
    <property type="entry name" value="ATP-grasp"/>
</dbReference>
<dbReference type="AlphaFoldDB" id="A0A1I3CWK2"/>
<keyword evidence="1" id="KW-0816">Tricarboxylic acid cycle</keyword>
<evidence type="ECO:0000259" key="4">
    <source>
        <dbReference type="PROSITE" id="PS50975"/>
    </source>
</evidence>
<dbReference type="Pfam" id="PF19045">
    <property type="entry name" value="Ligase_CoA_2"/>
    <property type="match status" value="1"/>
</dbReference>
<dbReference type="STRING" id="1114924.SAMN05216258_102250"/>
<dbReference type="PROSITE" id="PS50975">
    <property type="entry name" value="ATP_GRASP"/>
    <property type="match status" value="1"/>
</dbReference>
<dbReference type="InterPro" id="IPR043938">
    <property type="entry name" value="Ligase_CoA_dom"/>
</dbReference>
<evidence type="ECO:0000256" key="1">
    <source>
        <dbReference type="ARBA" id="ARBA00022532"/>
    </source>
</evidence>
<evidence type="ECO:0000256" key="3">
    <source>
        <dbReference type="PROSITE-ProRule" id="PRU00409"/>
    </source>
</evidence>
<dbReference type="SUPFAM" id="SSF51735">
    <property type="entry name" value="NAD(P)-binding Rossmann-fold domains"/>
    <property type="match status" value="1"/>
</dbReference>
<dbReference type="InterPro" id="IPR032875">
    <property type="entry name" value="Succ_CoA_lig_flav_dom"/>
</dbReference>
<evidence type="ECO:0000313" key="5">
    <source>
        <dbReference type="EMBL" id="SFH78776.1"/>
    </source>
</evidence>
<keyword evidence="6" id="KW-1185">Reference proteome</keyword>
<organism evidence="5 6">
    <name type="scientific">Albimonas pacifica</name>
    <dbReference type="NCBI Taxonomy" id="1114924"/>
    <lineage>
        <taxon>Bacteria</taxon>
        <taxon>Pseudomonadati</taxon>
        <taxon>Pseudomonadota</taxon>
        <taxon>Alphaproteobacteria</taxon>
        <taxon>Rhodobacterales</taxon>
        <taxon>Paracoccaceae</taxon>
        <taxon>Albimonas</taxon>
    </lineage>
</organism>
<evidence type="ECO:0000313" key="6">
    <source>
        <dbReference type="Proteomes" id="UP000199377"/>
    </source>
</evidence>
<dbReference type="Pfam" id="PF13607">
    <property type="entry name" value="Succ_CoA_lig"/>
    <property type="match status" value="1"/>
</dbReference>
<gene>
    <name evidence="5" type="ORF">SAMN05216258_102250</name>
</gene>
<reference evidence="5 6" key="1">
    <citation type="submission" date="2016-10" db="EMBL/GenBank/DDBJ databases">
        <authorList>
            <person name="de Groot N.N."/>
        </authorList>
    </citation>
    <scope>NUCLEOTIDE SEQUENCE [LARGE SCALE GENOMIC DNA]</scope>
    <source>
        <strain evidence="5 6">CGMCC 1.11030</strain>
    </source>
</reference>
<evidence type="ECO:0000256" key="2">
    <source>
        <dbReference type="ARBA" id="ARBA00060888"/>
    </source>
</evidence>
<dbReference type="PANTHER" id="PTHR42793">
    <property type="entry name" value="COA BINDING DOMAIN CONTAINING PROTEIN"/>
    <property type="match status" value="1"/>
</dbReference>
<dbReference type="Gene3D" id="3.30.470.20">
    <property type="entry name" value="ATP-grasp fold, B domain"/>
    <property type="match status" value="1"/>
</dbReference>
<dbReference type="SUPFAM" id="SSF52210">
    <property type="entry name" value="Succinyl-CoA synthetase domains"/>
    <property type="match status" value="2"/>
</dbReference>
<sequence>MSAGGRLYKASELQRLLAPKSIAIVGASTREGSFGMLTHRNLHRFAGPVWTVNPRYEELYGAPCFPSVRDLPGVPDCVVLVTPRDAVRGVLEECADIGAGGVLVFASGFGEMGEKGKALERENALLAHRAGMPLIGPNALGFINYSNGGAVTFHPPLDFEKGFDAPPEQRRVGIVAQSGALGFSLTQGMRRGQFFSHALACGNSSDVDVADCVAFMAEDPEAKAIAVILEGAPAPDRFEAAIKQAAAAGKATVVCKMAKGEKGAAAAASHTGSLAGAHDAYRSMVERAGGVFVEELEALVETARLFAKAPAPKAEGTCIVCTSGGAGVFLTDACEDAGVPLPQPSPEVEKVLKARIPEFGSAANPVDVTAQVVSDRQSLVDCLEAVLDQDDYGSLVVPHPIAIETSIPRIQLMGELGRRAGKPVIVPWMSAALEGPGLLEAEASDSIVVFHNVRHCMEGVAAWSRWHKRRIEPVEKPRLTERSEGLAAHIAASAGGAVTEREAKAILAGYGVPVIEEKAAATAQEAGRLAASLGFPVVMKIDSPDIAHKTEAGGIALNLGSAEAVAAEFDAMLARVKSHAPKARIEGVLVQRMAPRGVEIVVGARRDPAFGPLVVVGLGGVLVELMKDSVAAPAPVTPHEAMDMLARLRGAAILDGFRDLPAVDRGRLAEIVARVSEFAADAGTALEELDVNPLICRGDDIVAVDALIIPAAAAEPARKAG</sequence>
<dbReference type="EMBL" id="FOQH01000002">
    <property type="protein sequence ID" value="SFH78776.1"/>
    <property type="molecule type" value="Genomic_DNA"/>
</dbReference>
<dbReference type="Pfam" id="PF13549">
    <property type="entry name" value="ATP-grasp_5"/>
    <property type="match status" value="1"/>
</dbReference>
<keyword evidence="3" id="KW-0547">Nucleotide-binding</keyword>
<dbReference type="OrthoDB" id="9807426at2"/>
<dbReference type="Pfam" id="PF13380">
    <property type="entry name" value="CoA_binding_2"/>
    <property type="match status" value="1"/>
</dbReference>
<dbReference type="InterPro" id="IPR016102">
    <property type="entry name" value="Succinyl-CoA_synth-like"/>
</dbReference>
<dbReference type="Gene3D" id="3.40.50.261">
    <property type="entry name" value="Succinyl-CoA synthetase domains"/>
    <property type="match status" value="2"/>
</dbReference>
<dbReference type="Proteomes" id="UP000199377">
    <property type="component" value="Unassembled WGS sequence"/>
</dbReference>
<dbReference type="GO" id="GO:0006099">
    <property type="term" value="P:tricarboxylic acid cycle"/>
    <property type="evidence" value="ECO:0007669"/>
    <property type="project" value="UniProtKB-KW"/>
</dbReference>
<dbReference type="FunFam" id="3.30.1490.20:FF:000020">
    <property type="entry name" value="Protein lysine acetyltransferase"/>
    <property type="match status" value="1"/>
</dbReference>
<dbReference type="GO" id="GO:0046872">
    <property type="term" value="F:metal ion binding"/>
    <property type="evidence" value="ECO:0007669"/>
    <property type="project" value="InterPro"/>
</dbReference>
<dbReference type="GO" id="GO:0005524">
    <property type="term" value="F:ATP binding"/>
    <property type="evidence" value="ECO:0007669"/>
    <property type="project" value="UniProtKB-UniRule"/>
</dbReference>
<name>A0A1I3CWK2_9RHOB</name>
<dbReference type="PANTHER" id="PTHR42793:SF4">
    <property type="entry name" value="BLL6376 PROTEIN"/>
    <property type="match status" value="1"/>
</dbReference>